<evidence type="ECO:0000256" key="2">
    <source>
        <dbReference type="ARBA" id="ARBA00023043"/>
    </source>
</evidence>
<feature type="repeat" description="ANK" evidence="3">
    <location>
        <begin position="183"/>
        <end position="217"/>
    </location>
</feature>
<evidence type="ECO:0008006" key="5">
    <source>
        <dbReference type="Google" id="ProtNLM"/>
    </source>
</evidence>
<gene>
    <name evidence="4" type="ORF">HELGO_WM6119</name>
</gene>
<dbReference type="AlphaFoldDB" id="A0A6S6U7H4"/>
<sequence length="1181" mass="136063">MITKSRVQKIILTLTLVLFFGDLLQAEVKEVEHKTSILYEKILKVKRSKGIAELKQHIHSATFEELDEGINLSVRGEKRRYSLINFLILKKPYLLKKILPLLVEKGVSLNSTVKHKVSPLELAIRRNRLEIVELLLKEGASYNIIVDRVPLFYMALQSYNNDLKNLLLSYKPKLIYTEEMKKRGRSYLTWALVGDNLSPVLVKYLLEQGEDINKVHLNGYEKDTPYSRFLKKYTINRHTKNRVKAQKQLEVLNLLLDTGVEPFFDGNSGCVTPLSVIHNDVVTLRKLLNKGLNPNTIGCNRGTYLAVPVMLGELEVFKVMMKEDGDLYALGIYGTQNILGQIVSTSKAGDILEWLVKNKKEVFENLSEEVAGKYVNSLVHAHKDGSFYNLVDTLLKFSSDYQKSINHLLVVAIRSNKLQTANHLKGLGAKILVADSQKYWESERYWDDHSAKNTRKKHFEVISTKIDWLLKENVSPFLGEKAVTKIINFSELTLEQFHAIFQLYPKKLAKKEILDEVFITLLENLDFRDKLVLNEEKLLLLLEYGLVLEDVKTSKNTLYMPFKMKYYMEHNRNIELLWLLKNGARVCKENQADYIKSVYMRALIDRAGSDVEKIDFYPQNERESHALDKVGAYSYKDKWYVKHKNLFQNNKFKGASNLISDDKAVEDAYNKNDWDKLYLLMHEGGHAFDKYLWLKAKDHSQYNGLTSIILQGKVEILKWLIDNKVPIDARFSERTPLIVAVKKESIEMIDLLIKAGANSEYVNQMHFKEESAISLSQKSKNPKIQVYFSDKISKDTFSVKALNDAIYDDDLPLVKKILSSGINPNMNSDGPLPLAIAIRVERLEILDYMLGHGVDVNDSSRSTTNALIDTSASQKDPELMHCVLKHGARVNFSNHKYNALKSLFGASGKHWQEKVKLLVDYNTSLTTVFNEAGQLVIHAVMQHAQEDLIYYIIDKMLKDGDSKALFRADNYGQTILHYAVAYQSEHMVQKLLDLGVDPKVISYGGQQAIFLASSKETLKLLESSSTDKLSIATSHCTVYVENEFDKSKENKCQVTAKFCEKNKRHAQAVWYYFLGNDLDRVKGYTLNQTWLNECRNEYGYYAYMDIAHAYLLSDDMENTKKYYKKAIDESEGKTEEWMLKRFKVLKGLYPNHVEKAKKIWNEVWKKRYRENFSFTQKVASY</sequence>
<protein>
    <recommendedName>
        <fullName evidence="5">Ankyrin repeat protein</fullName>
    </recommendedName>
</protein>
<evidence type="ECO:0000256" key="3">
    <source>
        <dbReference type="PROSITE-ProRule" id="PRU00023"/>
    </source>
</evidence>
<dbReference type="PROSITE" id="PS50088">
    <property type="entry name" value="ANK_REPEAT"/>
    <property type="match status" value="5"/>
</dbReference>
<organism evidence="4">
    <name type="scientific">uncultured Sulfurovum sp</name>
    <dbReference type="NCBI Taxonomy" id="269237"/>
    <lineage>
        <taxon>Bacteria</taxon>
        <taxon>Pseudomonadati</taxon>
        <taxon>Campylobacterota</taxon>
        <taxon>Epsilonproteobacteria</taxon>
        <taxon>Campylobacterales</taxon>
        <taxon>Sulfurovaceae</taxon>
        <taxon>Sulfurovum</taxon>
        <taxon>environmental samples</taxon>
    </lineage>
</organism>
<accession>A0A6S6U7H4</accession>
<feature type="repeat" description="ANK" evidence="3">
    <location>
        <begin position="971"/>
        <end position="1003"/>
    </location>
</feature>
<feature type="repeat" description="ANK" evidence="3">
    <location>
        <begin position="115"/>
        <end position="147"/>
    </location>
</feature>
<proteinExistence type="predicted"/>
<dbReference type="InterPro" id="IPR036770">
    <property type="entry name" value="Ankyrin_rpt-contain_sf"/>
</dbReference>
<evidence type="ECO:0000313" key="4">
    <source>
        <dbReference type="EMBL" id="CAA6823506.1"/>
    </source>
</evidence>
<keyword evidence="2 3" id="KW-0040">ANK repeat</keyword>
<evidence type="ECO:0000256" key="1">
    <source>
        <dbReference type="ARBA" id="ARBA00022737"/>
    </source>
</evidence>
<dbReference type="PROSITE" id="PS50297">
    <property type="entry name" value="ANK_REP_REGION"/>
    <property type="match status" value="4"/>
</dbReference>
<reference evidence="4" key="1">
    <citation type="submission" date="2020-01" db="EMBL/GenBank/DDBJ databases">
        <authorList>
            <person name="Meier V. D."/>
            <person name="Meier V D."/>
        </authorList>
    </citation>
    <scope>NUCLEOTIDE SEQUENCE</scope>
    <source>
        <strain evidence="4">HLG_WM_MAG_05</strain>
    </source>
</reference>
<dbReference type="SMART" id="SM00248">
    <property type="entry name" value="ANK"/>
    <property type="match status" value="9"/>
</dbReference>
<keyword evidence="1" id="KW-0677">Repeat</keyword>
<dbReference type="EMBL" id="CACVAU010000069">
    <property type="protein sequence ID" value="CAA6823506.1"/>
    <property type="molecule type" value="Genomic_DNA"/>
</dbReference>
<dbReference type="Gene3D" id="1.25.40.20">
    <property type="entry name" value="Ankyrin repeat-containing domain"/>
    <property type="match status" value="4"/>
</dbReference>
<dbReference type="SUPFAM" id="SSF48403">
    <property type="entry name" value="Ankyrin repeat"/>
    <property type="match status" value="2"/>
</dbReference>
<dbReference type="InterPro" id="IPR002110">
    <property type="entry name" value="Ankyrin_rpt"/>
</dbReference>
<dbReference type="PANTHER" id="PTHR24198">
    <property type="entry name" value="ANKYRIN REPEAT AND PROTEIN KINASE DOMAIN-CONTAINING PROTEIN"/>
    <property type="match status" value="1"/>
</dbReference>
<dbReference type="PANTHER" id="PTHR24198:SF165">
    <property type="entry name" value="ANKYRIN REPEAT-CONTAINING PROTEIN-RELATED"/>
    <property type="match status" value="1"/>
</dbReference>
<feature type="repeat" description="ANK" evidence="3">
    <location>
        <begin position="829"/>
        <end position="861"/>
    </location>
</feature>
<dbReference type="Pfam" id="PF00023">
    <property type="entry name" value="Ank"/>
    <property type="match status" value="1"/>
</dbReference>
<dbReference type="Pfam" id="PF12796">
    <property type="entry name" value="Ank_2"/>
    <property type="match status" value="2"/>
</dbReference>
<name>A0A6S6U7H4_9BACT</name>
<feature type="repeat" description="ANK" evidence="3">
    <location>
        <begin position="732"/>
        <end position="764"/>
    </location>
</feature>